<feature type="region of interest" description="Disordered" evidence="1">
    <location>
        <begin position="112"/>
        <end position="131"/>
    </location>
</feature>
<comment type="caution">
    <text evidence="2">The sequence shown here is derived from an EMBL/GenBank/DDBJ whole genome shotgun (WGS) entry which is preliminary data.</text>
</comment>
<name>A0AAN5DFU6_9BILA</name>
<accession>A0AAN5DFU6</accession>
<evidence type="ECO:0000313" key="3">
    <source>
        <dbReference type="Proteomes" id="UP001328107"/>
    </source>
</evidence>
<dbReference type="EMBL" id="BTRK01000006">
    <property type="protein sequence ID" value="GMR61970.1"/>
    <property type="molecule type" value="Genomic_DNA"/>
</dbReference>
<dbReference type="AlphaFoldDB" id="A0AAN5DFU6"/>
<reference evidence="3" key="1">
    <citation type="submission" date="2022-10" db="EMBL/GenBank/DDBJ databases">
        <title>Genome assembly of Pristionchus species.</title>
        <authorList>
            <person name="Yoshida K."/>
            <person name="Sommer R.J."/>
        </authorList>
    </citation>
    <scope>NUCLEOTIDE SEQUENCE [LARGE SCALE GENOMIC DNA]</scope>
    <source>
        <strain evidence="3">RS5460</strain>
    </source>
</reference>
<organism evidence="2 3">
    <name type="scientific">Pristionchus mayeri</name>
    <dbReference type="NCBI Taxonomy" id="1317129"/>
    <lineage>
        <taxon>Eukaryota</taxon>
        <taxon>Metazoa</taxon>
        <taxon>Ecdysozoa</taxon>
        <taxon>Nematoda</taxon>
        <taxon>Chromadorea</taxon>
        <taxon>Rhabditida</taxon>
        <taxon>Rhabditina</taxon>
        <taxon>Diplogasteromorpha</taxon>
        <taxon>Diplogasteroidea</taxon>
        <taxon>Neodiplogasteridae</taxon>
        <taxon>Pristionchus</taxon>
    </lineage>
</organism>
<gene>
    <name evidence="2" type="ORF">PMAYCL1PPCAC_32165</name>
</gene>
<dbReference type="Proteomes" id="UP001328107">
    <property type="component" value="Unassembled WGS sequence"/>
</dbReference>
<sequence>MEFANENNQVHGKRQFPASPASEEQKLIGRRHFVPGEPPAGDSKFQPHEKRHYINDTQKEEESKAVGRRQFPANASPINEHKVLGKKQFHSNGSAANAEDTKLEKRHYAVADAPFDQPMLQKKHSVTNGTK</sequence>
<feature type="compositionally biased region" description="Polar residues" evidence="1">
    <location>
        <begin position="1"/>
        <end position="10"/>
    </location>
</feature>
<feature type="region of interest" description="Disordered" evidence="1">
    <location>
        <begin position="1"/>
        <end position="80"/>
    </location>
</feature>
<protein>
    <submittedName>
        <fullName evidence="2">Uncharacterized protein</fullName>
    </submittedName>
</protein>
<evidence type="ECO:0000313" key="2">
    <source>
        <dbReference type="EMBL" id="GMR61970.1"/>
    </source>
</evidence>
<keyword evidence="3" id="KW-1185">Reference proteome</keyword>
<proteinExistence type="predicted"/>
<feature type="compositionally biased region" description="Basic and acidic residues" evidence="1">
    <location>
        <begin position="45"/>
        <end position="65"/>
    </location>
</feature>
<evidence type="ECO:0000256" key="1">
    <source>
        <dbReference type="SAM" id="MobiDB-lite"/>
    </source>
</evidence>